<gene>
    <name evidence="2" type="ORF">H4C47_09185</name>
</gene>
<evidence type="ECO:0000256" key="1">
    <source>
        <dbReference type="SAM" id="Phobius"/>
    </source>
</evidence>
<accession>A0A7W2QIJ3</accession>
<keyword evidence="1" id="KW-0812">Transmembrane</keyword>
<evidence type="ECO:0000313" key="3">
    <source>
        <dbReference type="Proteomes" id="UP000553948"/>
    </source>
</evidence>
<evidence type="ECO:0000313" key="2">
    <source>
        <dbReference type="EMBL" id="MBA6115903.1"/>
    </source>
</evidence>
<dbReference type="RefSeq" id="WP_176513001.1">
    <property type="nucleotide sequence ID" value="NZ_CP060529.1"/>
</dbReference>
<feature type="transmembrane region" description="Helical" evidence="1">
    <location>
        <begin position="87"/>
        <end position="104"/>
    </location>
</feature>
<proteinExistence type="predicted"/>
<sequence length="255" mass="28751">MSQMEQSLPSTRSNRITTLVAKVMTGVGVALGGMWAVITYLVPDPSVFGFGFLNWRNIVLLVSTFLLLSSLSICWQIRNLPRIMRGTLTTVLIVALSFAFFVLGTEFAKPSFEFAKVQSNIVENDGSNLLGKRIEVVDDVRFELIECENIGSYPNCTFQLTNLGMDREFRFSGDSRLFDEAGAPLKISELRVGQQRNSAWSEFQLIRNVTTTVTLQFQEADRKIKRSPSIKLVFQTRNHNEQALKFNEVPLSNQP</sequence>
<reference evidence="2 3" key="1">
    <citation type="submission" date="2020-07" db="EMBL/GenBank/DDBJ databases">
        <title>Diversity of carbapenemase encoding genes among Pseudomonas putida group clinical isolates in a tertiary Brazilian hospital.</title>
        <authorList>
            <person name="Alberto-Lei F."/>
            <person name="Nodari C.S."/>
            <person name="Streling A.P."/>
            <person name="Paulino J.T."/>
            <person name="Bessa-Neto F.O."/>
            <person name="Cayo R."/>
            <person name="Gales A.C."/>
        </authorList>
    </citation>
    <scope>NUCLEOTIDE SEQUENCE [LARGE SCALE GENOMIC DNA]</scope>
    <source>
        <strain evidence="2 3">12464</strain>
    </source>
</reference>
<keyword evidence="1" id="KW-1133">Transmembrane helix</keyword>
<dbReference type="EMBL" id="JACGDG010000007">
    <property type="protein sequence ID" value="MBA6115903.1"/>
    <property type="molecule type" value="Genomic_DNA"/>
</dbReference>
<dbReference type="Proteomes" id="UP000553948">
    <property type="component" value="Unassembled WGS sequence"/>
</dbReference>
<comment type="caution">
    <text evidence="2">The sequence shown here is derived from an EMBL/GenBank/DDBJ whole genome shotgun (WGS) entry which is preliminary data.</text>
</comment>
<protein>
    <submittedName>
        <fullName evidence="2">Uncharacterized protein</fullName>
    </submittedName>
</protein>
<name>A0A7W2QIJ3_PSEPU</name>
<dbReference type="AlphaFoldDB" id="A0A7W2QIJ3"/>
<feature type="transmembrane region" description="Helical" evidence="1">
    <location>
        <begin position="55"/>
        <end position="75"/>
    </location>
</feature>
<organism evidence="2 3">
    <name type="scientific">Pseudomonas putida</name>
    <name type="common">Arthrobacter siderocapsulatus</name>
    <dbReference type="NCBI Taxonomy" id="303"/>
    <lineage>
        <taxon>Bacteria</taxon>
        <taxon>Pseudomonadati</taxon>
        <taxon>Pseudomonadota</taxon>
        <taxon>Gammaproteobacteria</taxon>
        <taxon>Pseudomonadales</taxon>
        <taxon>Pseudomonadaceae</taxon>
        <taxon>Pseudomonas</taxon>
    </lineage>
</organism>
<feature type="transmembrane region" description="Helical" evidence="1">
    <location>
        <begin position="20"/>
        <end position="43"/>
    </location>
</feature>
<keyword evidence="1" id="KW-0472">Membrane</keyword>